<keyword evidence="1" id="KW-0677">Repeat</keyword>
<evidence type="ECO:0000256" key="1">
    <source>
        <dbReference type="ARBA" id="ARBA00022737"/>
    </source>
</evidence>
<keyword evidence="2" id="KW-0732">Signal</keyword>
<organism evidence="4 5">
    <name type="scientific">Papillibacter cinnamivorans DSM 12816</name>
    <dbReference type="NCBI Taxonomy" id="1122930"/>
    <lineage>
        <taxon>Bacteria</taxon>
        <taxon>Bacillati</taxon>
        <taxon>Bacillota</taxon>
        <taxon>Clostridia</taxon>
        <taxon>Eubacteriales</taxon>
        <taxon>Oscillospiraceae</taxon>
        <taxon>Papillibacter</taxon>
    </lineage>
</organism>
<dbReference type="PANTHER" id="PTHR40446:SF2">
    <property type="entry name" value="N-ACETYLGLUCOSAMINE-1-PHOSPHODIESTER ALPHA-N-ACETYLGLUCOSAMINIDASE"/>
    <property type="match status" value="1"/>
</dbReference>
<dbReference type="PROSITE" id="PS51272">
    <property type="entry name" value="SLH"/>
    <property type="match status" value="2"/>
</dbReference>
<accession>A0A1W2A658</accession>
<dbReference type="OrthoDB" id="9809781at2"/>
<keyword evidence="5" id="KW-1185">Reference proteome</keyword>
<dbReference type="GO" id="GO:0008810">
    <property type="term" value="F:cellulase activity"/>
    <property type="evidence" value="ECO:0007669"/>
    <property type="project" value="InterPro"/>
</dbReference>
<feature type="signal peptide" evidence="2">
    <location>
        <begin position="1"/>
        <end position="25"/>
    </location>
</feature>
<evidence type="ECO:0000313" key="5">
    <source>
        <dbReference type="Proteomes" id="UP000192790"/>
    </source>
</evidence>
<dbReference type="PANTHER" id="PTHR40446">
    <property type="entry name" value="N-ACETYLGLUCOSAMINE-1-PHOSPHODIESTER ALPHA-N-ACETYLGLUCOSAMINIDASE"/>
    <property type="match status" value="1"/>
</dbReference>
<evidence type="ECO:0000259" key="3">
    <source>
        <dbReference type="PROSITE" id="PS51272"/>
    </source>
</evidence>
<dbReference type="Gene3D" id="2.60.120.260">
    <property type="entry name" value="Galactose-binding domain-like"/>
    <property type="match status" value="1"/>
</dbReference>
<protein>
    <submittedName>
        <fullName evidence="4">S-layer homology domain-containing protein</fullName>
    </submittedName>
</protein>
<dbReference type="InterPro" id="IPR018711">
    <property type="entry name" value="NAGPA"/>
</dbReference>
<dbReference type="EMBL" id="FWXW01000003">
    <property type="protein sequence ID" value="SMC56229.1"/>
    <property type="molecule type" value="Genomic_DNA"/>
</dbReference>
<dbReference type="AlphaFoldDB" id="A0A1W2A658"/>
<dbReference type="InterPro" id="IPR008979">
    <property type="entry name" value="Galactose-bd-like_sf"/>
</dbReference>
<dbReference type="InterPro" id="IPR005087">
    <property type="entry name" value="CBM11"/>
</dbReference>
<feature type="domain" description="SLH" evidence="3">
    <location>
        <begin position="806"/>
        <end position="872"/>
    </location>
</feature>
<feature type="chain" id="PRO_5012732303" evidence="2">
    <location>
        <begin position="26"/>
        <end position="989"/>
    </location>
</feature>
<feature type="domain" description="SLH" evidence="3">
    <location>
        <begin position="873"/>
        <end position="939"/>
    </location>
</feature>
<dbReference type="Proteomes" id="UP000192790">
    <property type="component" value="Unassembled WGS sequence"/>
</dbReference>
<dbReference type="Pfam" id="PF03425">
    <property type="entry name" value="CBM_11"/>
    <property type="match status" value="1"/>
</dbReference>
<evidence type="ECO:0000256" key="2">
    <source>
        <dbReference type="SAM" id="SignalP"/>
    </source>
</evidence>
<dbReference type="GO" id="GO:0030245">
    <property type="term" value="P:cellulose catabolic process"/>
    <property type="evidence" value="ECO:0007669"/>
    <property type="project" value="InterPro"/>
</dbReference>
<reference evidence="4 5" key="1">
    <citation type="submission" date="2017-04" db="EMBL/GenBank/DDBJ databases">
        <authorList>
            <person name="Afonso C.L."/>
            <person name="Miller P.J."/>
            <person name="Scott M.A."/>
            <person name="Spackman E."/>
            <person name="Goraichik I."/>
            <person name="Dimitrov K.M."/>
            <person name="Suarez D.L."/>
            <person name="Swayne D.E."/>
        </authorList>
    </citation>
    <scope>NUCLEOTIDE SEQUENCE [LARGE SCALE GENOMIC DNA]</scope>
    <source>
        <strain evidence="4 5">DSM 12816</strain>
    </source>
</reference>
<dbReference type="STRING" id="1122930.SAMN02745168_1557"/>
<proteinExistence type="predicted"/>
<gene>
    <name evidence="4" type="ORF">SAMN02745168_1557</name>
</gene>
<dbReference type="RefSeq" id="WP_084234189.1">
    <property type="nucleotide sequence ID" value="NZ_FWXW01000003.1"/>
</dbReference>
<dbReference type="Pfam" id="PF09992">
    <property type="entry name" value="NAGPA"/>
    <property type="match status" value="1"/>
</dbReference>
<dbReference type="InterPro" id="IPR001119">
    <property type="entry name" value="SLH_dom"/>
</dbReference>
<dbReference type="SUPFAM" id="SSF49785">
    <property type="entry name" value="Galactose-binding domain-like"/>
    <property type="match status" value="1"/>
</dbReference>
<name>A0A1W2A658_9FIRM</name>
<dbReference type="Gene3D" id="2.60.40.1080">
    <property type="match status" value="1"/>
</dbReference>
<evidence type="ECO:0000313" key="4">
    <source>
        <dbReference type="EMBL" id="SMC56229.1"/>
    </source>
</evidence>
<sequence length="989" mass="101384">MLKKTLQRAAAAVTALAFLVGTVFASDAIGSEIHTSTLALSENATLATGVFWSSTYSDQRVERYIEYTPNSAVTPVVTYGNQITDTTTLTQAAGELEAQGKHVVGGVNGDFYVVASGIPLGLVVTDGIIRSGSSYHWAVGFNADGTAFISIPKLTIAAQAGGSTFAIADINKARTDTGGIYLFNSDFNDTTGNTQPGVDVIITPTEGSLSIGGTVSGTVDQVLESAGAVAIPEGKIILSVNLKSAADQVAALRALLPGETVSIAVTAADSRWNNVQYATGALYQLVSAGTVVSGLEAGAAPRTALGIKADGTAIFYTIDGRQSGYSIGATLAQVAQRLIELGCVEAVCLDGGGSTAMAVNFPDTGSAEVINKPSDGSERAVSTQIFLVSSQPATGVLDHFYLSPYDSLVLTGGSVQIAATSVDTAGYGMGTPAGLFYSVSGGGSVTSAGLFTAGADAGISTVTAFAGGKTGTAVITAVKTPDSIAVSREGGGKITALKLAPGDTVSLTAAACIRYLPILTLDSDFTWSADASAGTVDQDGTFTAAAKSGSGNITVSAGDRSVSIPVTVKGSVSTVEGFEQGVSAFGSSAGMAAAAESGAEHVKYGYESAALTYDTAAAGTAGIPLSLSLPGGYTHLSLWVYGDGSGNTLILGIADIYGNTSSLLVTALNFTGWKQVSLPLPSGTASIASLGVIYTGASYTGTIWLDQITASNEDLCDTEAPVIDAGISAGQLNATLSDTVDTVPLKANVAVTYDGDALSFTYSESTGILTAALPAEDGNLHRITVTARDKSGNVARKSLEIPATDSGTDPFTDMPGHWAELSTIYLYRQSVVSGITTDAGLTYQPDKSMTRSEFAMILYKWLKTDGSDYSTVTLPFADASEIPAWALDAVKATYSMGILKGSKNNGVLTFNPSGSISRAEAMTLIGRTLERGYAEPELTFQDSGSVPSWSLCYVKTLVSQQVVNGYNNEIFPNNTISRGEVAKILYSLT</sequence>
<dbReference type="Pfam" id="PF00395">
    <property type="entry name" value="SLH"/>
    <property type="match status" value="3"/>
</dbReference>